<evidence type="ECO:0000313" key="2">
    <source>
        <dbReference type="Proteomes" id="UP000198640"/>
    </source>
</evidence>
<name>A0A1H3HVA3_9PROT</name>
<gene>
    <name evidence="1" type="ORF">SAMN05421881_10221</name>
</gene>
<accession>A0A1H3HVA3</accession>
<sequence>MKVLQDQATDDQTRITQLAAMTDSQRIQKAHGYTVTWEPGTTRLHSIHCSAGTATLLITYRNLPDFSAGISLTCSTLTTTCLPSLD</sequence>
<dbReference type="AlphaFoldDB" id="A0A1H3HVA3"/>
<keyword evidence="2" id="KW-1185">Reference proteome</keyword>
<dbReference type="Proteomes" id="UP000198640">
    <property type="component" value="Unassembled WGS sequence"/>
</dbReference>
<reference evidence="1 2" key="1">
    <citation type="submission" date="2016-10" db="EMBL/GenBank/DDBJ databases">
        <authorList>
            <person name="de Groot N.N."/>
        </authorList>
    </citation>
    <scope>NUCLEOTIDE SEQUENCE [LARGE SCALE GENOMIC DNA]</scope>
    <source>
        <strain evidence="1 2">Nm1</strain>
    </source>
</reference>
<organism evidence="1 2">
    <name type="scientific">Nitrosomonas halophila</name>
    <dbReference type="NCBI Taxonomy" id="44576"/>
    <lineage>
        <taxon>Bacteria</taxon>
        <taxon>Pseudomonadati</taxon>
        <taxon>Pseudomonadota</taxon>
        <taxon>Betaproteobacteria</taxon>
        <taxon>Nitrosomonadales</taxon>
        <taxon>Nitrosomonadaceae</taxon>
        <taxon>Nitrosomonas</taxon>
    </lineage>
</organism>
<protein>
    <submittedName>
        <fullName evidence="1">Uncharacterized protein</fullName>
    </submittedName>
</protein>
<proteinExistence type="predicted"/>
<evidence type="ECO:0000313" key="1">
    <source>
        <dbReference type="EMBL" id="SDY18639.1"/>
    </source>
</evidence>
<dbReference type="EMBL" id="FNOY01000022">
    <property type="protein sequence ID" value="SDY18639.1"/>
    <property type="molecule type" value="Genomic_DNA"/>
</dbReference>